<organism evidence="7 8">
    <name type="scientific">Mya arenaria</name>
    <name type="common">Soft-shell clam</name>
    <dbReference type="NCBI Taxonomy" id="6604"/>
    <lineage>
        <taxon>Eukaryota</taxon>
        <taxon>Metazoa</taxon>
        <taxon>Spiralia</taxon>
        <taxon>Lophotrochozoa</taxon>
        <taxon>Mollusca</taxon>
        <taxon>Bivalvia</taxon>
        <taxon>Autobranchia</taxon>
        <taxon>Heteroconchia</taxon>
        <taxon>Euheterodonta</taxon>
        <taxon>Imparidentia</taxon>
        <taxon>Neoheterodontei</taxon>
        <taxon>Myida</taxon>
        <taxon>Myoidea</taxon>
        <taxon>Myidae</taxon>
        <taxon>Mya</taxon>
    </lineage>
</organism>
<dbReference type="InterPro" id="IPR006052">
    <property type="entry name" value="TNF_dom"/>
</dbReference>
<protein>
    <recommendedName>
        <fullName evidence="6">THD domain-containing protein</fullName>
    </recommendedName>
</protein>
<dbReference type="InterPro" id="IPR008983">
    <property type="entry name" value="Tumour_necrosis_fac-like_dom"/>
</dbReference>
<feature type="domain" description="THD" evidence="6">
    <location>
        <begin position="107"/>
        <end position="261"/>
    </location>
</feature>
<dbReference type="SMART" id="SM00207">
    <property type="entry name" value="TNF"/>
    <property type="match status" value="1"/>
</dbReference>
<evidence type="ECO:0000259" key="6">
    <source>
        <dbReference type="PROSITE" id="PS50049"/>
    </source>
</evidence>
<evidence type="ECO:0000313" key="8">
    <source>
        <dbReference type="Proteomes" id="UP001164746"/>
    </source>
</evidence>
<keyword evidence="5" id="KW-0812">Transmembrane</keyword>
<keyword evidence="3" id="KW-0202">Cytokine</keyword>
<evidence type="ECO:0000256" key="5">
    <source>
        <dbReference type="SAM" id="Phobius"/>
    </source>
</evidence>
<dbReference type="SUPFAM" id="SSF49842">
    <property type="entry name" value="TNF-like"/>
    <property type="match status" value="1"/>
</dbReference>
<evidence type="ECO:0000256" key="4">
    <source>
        <dbReference type="ARBA" id="ARBA00023136"/>
    </source>
</evidence>
<comment type="similarity">
    <text evidence="2">Belongs to the tumor necrosis factor family.</text>
</comment>
<dbReference type="Proteomes" id="UP001164746">
    <property type="component" value="Chromosome 8"/>
</dbReference>
<comment type="subcellular location">
    <subcellularLocation>
        <location evidence="1">Membrane</location>
    </subcellularLocation>
</comment>
<keyword evidence="4 5" id="KW-0472">Membrane</keyword>
<proteinExistence type="inferred from homology"/>
<evidence type="ECO:0000256" key="3">
    <source>
        <dbReference type="ARBA" id="ARBA00022514"/>
    </source>
</evidence>
<keyword evidence="5" id="KW-1133">Transmembrane helix</keyword>
<name>A0ABY7ET14_MYAAR</name>
<accession>A0ABY7ET14</accession>
<feature type="transmembrane region" description="Helical" evidence="5">
    <location>
        <begin position="6"/>
        <end position="29"/>
    </location>
</feature>
<evidence type="ECO:0000256" key="1">
    <source>
        <dbReference type="ARBA" id="ARBA00004370"/>
    </source>
</evidence>
<sequence length="261" mass="29595">MAVKHLKLFGIVSLVLLLTVIISVIAIILSMPDVETIDGNKEICFKAENGEIECGPTVDKIHLLFETELPVIYNDLLKKEKEDTVKYIKEQDIQLQNPFEAQLEMKPSARLVGARDIKQSSDDAAMTTVRSWRHDKDLHYTDGFQRYGIRYQNGRMIVPLSGTYSVHSFLTLRERINGELAEQQVAPIRHSMYRFNVLSSDEEIGSCIQSRKNSSIGSYNYYSSQVSTVLRLNAGDEISVKINDVSLVDKPEENFFGVNMI</sequence>
<evidence type="ECO:0000313" key="7">
    <source>
        <dbReference type="EMBL" id="WAR12317.1"/>
    </source>
</evidence>
<dbReference type="EMBL" id="CP111019">
    <property type="protein sequence ID" value="WAR12317.1"/>
    <property type="molecule type" value="Genomic_DNA"/>
</dbReference>
<dbReference type="Gene3D" id="2.60.120.40">
    <property type="match status" value="1"/>
</dbReference>
<reference evidence="7" key="1">
    <citation type="submission" date="2022-11" db="EMBL/GenBank/DDBJ databases">
        <title>Centuries of genome instability and evolution in soft-shell clam transmissible cancer (bioRxiv).</title>
        <authorList>
            <person name="Hart S.F.M."/>
            <person name="Yonemitsu M.A."/>
            <person name="Giersch R.M."/>
            <person name="Beal B.F."/>
            <person name="Arriagada G."/>
            <person name="Davis B.W."/>
            <person name="Ostrander E.A."/>
            <person name="Goff S.P."/>
            <person name="Metzger M.J."/>
        </authorList>
    </citation>
    <scope>NUCLEOTIDE SEQUENCE</scope>
    <source>
        <strain evidence="7">MELC-2E11</strain>
        <tissue evidence="7">Siphon/mantle</tissue>
    </source>
</reference>
<gene>
    <name evidence="7" type="ORF">MAR_026497</name>
</gene>
<evidence type="ECO:0000256" key="2">
    <source>
        <dbReference type="ARBA" id="ARBA00008670"/>
    </source>
</evidence>
<dbReference type="PROSITE" id="PS50049">
    <property type="entry name" value="THD_2"/>
    <property type="match status" value="1"/>
</dbReference>
<keyword evidence="8" id="KW-1185">Reference proteome</keyword>
<dbReference type="Pfam" id="PF00229">
    <property type="entry name" value="TNF"/>
    <property type="match status" value="1"/>
</dbReference>
<dbReference type="PANTHER" id="PTHR11471">
    <property type="entry name" value="TUMOR NECROSIS FACTOR FAMILY MEMBER"/>
    <property type="match status" value="1"/>
</dbReference>
<dbReference type="PANTHER" id="PTHR11471:SF13">
    <property type="entry name" value="TNF FAMILY PROFILE DOMAIN-CONTAINING PROTEIN"/>
    <property type="match status" value="1"/>
</dbReference>